<evidence type="ECO:0000313" key="1">
    <source>
        <dbReference type="Proteomes" id="UP000694864"/>
    </source>
</evidence>
<evidence type="ECO:0000313" key="2">
    <source>
        <dbReference type="RefSeq" id="XP_010482252.1"/>
    </source>
</evidence>
<sequence length="107" mass="11509">MKEFKPNMMKKELQRVESSGKAFASAEKKAWFGLSVLCQTRKIGGGVRAAVVIGGLGLYGATHSLSTMSMEVIELLSSTALLVSKTRSKLDLGFSPERAARGTTKRS</sequence>
<dbReference type="GeneID" id="104760951"/>
<accession>A0ABM0X8G1</accession>
<proteinExistence type="predicted"/>
<name>A0ABM0X8G1_CAMSA</name>
<gene>
    <name evidence="2" type="primary">LOC104760951</name>
</gene>
<reference evidence="1" key="1">
    <citation type="journal article" date="2014" name="Nat. Commun.">
        <title>The emerging biofuel crop Camelina sativa retains a highly undifferentiated hexaploid genome structure.</title>
        <authorList>
            <person name="Kagale S."/>
            <person name="Koh C."/>
            <person name="Nixon J."/>
            <person name="Bollina V."/>
            <person name="Clarke W.E."/>
            <person name="Tuteja R."/>
            <person name="Spillane C."/>
            <person name="Robinson S.J."/>
            <person name="Links M.G."/>
            <person name="Clarke C."/>
            <person name="Higgins E.E."/>
            <person name="Huebert T."/>
            <person name="Sharpe A.G."/>
            <person name="Parkin I.A."/>
        </authorList>
    </citation>
    <scope>NUCLEOTIDE SEQUENCE [LARGE SCALE GENOMIC DNA]</scope>
    <source>
        <strain evidence="1">cv. DH55</strain>
    </source>
</reference>
<reference evidence="2" key="2">
    <citation type="submission" date="2025-08" db="UniProtKB">
        <authorList>
            <consortium name="RefSeq"/>
        </authorList>
    </citation>
    <scope>IDENTIFICATION</scope>
    <source>
        <tissue evidence="2">Leaf</tissue>
    </source>
</reference>
<dbReference type="RefSeq" id="XP_010482252.1">
    <property type="nucleotide sequence ID" value="XM_010483950.2"/>
</dbReference>
<keyword evidence="1" id="KW-1185">Reference proteome</keyword>
<dbReference type="Proteomes" id="UP000694864">
    <property type="component" value="Chromosome 18"/>
</dbReference>
<organism evidence="1 2">
    <name type="scientific">Camelina sativa</name>
    <name type="common">False flax</name>
    <name type="synonym">Myagrum sativum</name>
    <dbReference type="NCBI Taxonomy" id="90675"/>
    <lineage>
        <taxon>Eukaryota</taxon>
        <taxon>Viridiplantae</taxon>
        <taxon>Streptophyta</taxon>
        <taxon>Embryophyta</taxon>
        <taxon>Tracheophyta</taxon>
        <taxon>Spermatophyta</taxon>
        <taxon>Magnoliopsida</taxon>
        <taxon>eudicotyledons</taxon>
        <taxon>Gunneridae</taxon>
        <taxon>Pentapetalae</taxon>
        <taxon>rosids</taxon>
        <taxon>malvids</taxon>
        <taxon>Brassicales</taxon>
        <taxon>Brassicaceae</taxon>
        <taxon>Camelineae</taxon>
        <taxon>Camelina</taxon>
    </lineage>
</organism>
<protein>
    <submittedName>
        <fullName evidence="2">Uncharacterized protein LOC104760951 isoform X1</fullName>
    </submittedName>
</protein>